<evidence type="ECO:0000313" key="3">
    <source>
        <dbReference type="Proteomes" id="UP001500730"/>
    </source>
</evidence>
<feature type="region of interest" description="Disordered" evidence="1">
    <location>
        <begin position="21"/>
        <end position="77"/>
    </location>
</feature>
<evidence type="ECO:0000256" key="1">
    <source>
        <dbReference type="SAM" id="MobiDB-lite"/>
    </source>
</evidence>
<dbReference type="Proteomes" id="UP001500730">
    <property type="component" value="Unassembled WGS sequence"/>
</dbReference>
<proteinExistence type="predicted"/>
<gene>
    <name evidence="2" type="ORF">GCM10009858_41910</name>
</gene>
<comment type="caution">
    <text evidence="2">The sequence shown here is derived from an EMBL/GenBank/DDBJ whole genome shotgun (WGS) entry which is preliminary data.</text>
</comment>
<reference evidence="3" key="1">
    <citation type="journal article" date="2019" name="Int. J. Syst. Evol. Microbiol.">
        <title>The Global Catalogue of Microorganisms (GCM) 10K type strain sequencing project: providing services to taxonomists for standard genome sequencing and annotation.</title>
        <authorList>
            <consortium name="The Broad Institute Genomics Platform"/>
            <consortium name="The Broad Institute Genome Sequencing Center for Infectious Disease"/>
            <person name="Wu L."/>
            <person name="Ma J."/>
        </authorList>
    </citation>
    <scope>NUCLEOTIDE SEQUENCE [LARGE SCALE GENOMIC DNA]</scope>
    <source>
        <strain evidence="3">JCM 16259</strain>
    </source>
</reference>
<name>A0ABP5ZI43_9MICO</name>
<organism evidence="2 3">
    <name type="scientific">Terrabacter carboxydivorans</name>
    <dbReference type="NCBI Taxonomy" id="619730"/>
    <lineage>
        <taxon>Bacteria</taxon>
        <taxon>Bacillati</taxon>
        <taxon>Actinomycetota</taxon>
        <taxon>Actinomycetes</taxon>
        <taxon>Micrococcales</taxon>
        <taxon>Intrasporangiaceae</taxon>
        <taxon>Terrabacter</taxon>
    </lineage>
</organism>
<sequence>MNPDARAGGLEAPILPALARAYPRPTGEGAADARGVRRQRHLPDRWGDRTNGTGQDPVRSPSGSAVGPTPLAPTQASWSSGGALVAYLIEADRVLVQQWLSAELLTRIR</sequence>
<accession>A0ABP5ZI43</accession>
<dbReference type="EMBL" id="BAAARE010000026">
    <property type="protein sequence ID" value="GAA2499195.1"/>
    <property type="molecule type" value="Genomic_DNA"/>
</dbReference>
<evidence type="ECO:0000313" key="2">
    <source>
        <dbReference type="EMBL" id="GAA2499195.1"/>
    </source>
</evidence>
<keyword evidence="3" id="KW-1185">Reference proteome</keyword>
<protein>
    <submittedName>
        <fullName evidence="2">Uncharacterized protein</fullName>
    </submittedName>
</protein>